<evidence type="ECO:0000313" key="2">
    <source>
        <dbReference type="Proteomes" id="UP001424741"/>
    </source>
</evidence>
<name>A0ABP9V348_9BACT</name>
<evidence type="ECO:0000313" key="1">
    <source>
        <dbReference type="EMBL" id="GAA5497084.1"/>
    </source>
</evidence>
<dbReference type="PROSITE" id="PS51257">
    <property type="entry name" value="PROKAR_LIPOPROTEIN"/>
    <property type="match status" value="1"/>
</dbReference>
<organism evidence="1 2">
    <name type="scientific">Rubritalea halochordaticola</name>
    <dbReference type="NCBI Taxonomy" id="714537"/>
    <lineage>
        <taxon>Bacteria</taxon>
        <taxon>Pseudomonadati</taxon>
        <taxon>Verrucomicrobiota</taxon>
        <taxon>Verrucomicrobiia</taxon>
        <taxon>Verrucomicrobiales</taxon>
        <taxon>Rubritaleaceae</taxon>
        <taxon>Rubritalea</taxon>
    </lineage>
</organism>
<evidence type="ECO:0008006" key="3">
    <source>
        <dbReference type="Google" id="ProtNLM"/>
    </source>
</evidence>
<proteinExistence type="predicted"/>
<accession>A0ABP9V348</accession>
<dbReference type="RefSeq" id="WP_346189653.1">
    <property type="nucleotide sequence ID" value="NZ_BAABRL010000012.1"/>
</dbReference>
<gene>
    <name evidence="1" type="ORF">Rhal01_03273</name>
</gene>
<protein>
    <recommendedName>
        <fullName evidence="3">Lipoprotein</fullName>
    </recommendedName>
</protein>
<dbReference type="Proteomes" id="UP001424741">
    <property type="component" value="Unassembled WGS sequence"/>
</dbReference>
<dbReference type="EMBL" id="BAABRL010000012">
    <property type="protein sequence ID" value="GAA5497084.1"/>
    <property type="molecule type" value="Genomic_DNA"/>
</dbReference>
<keyword evidence="2" id="KW-1185">Reference proteome</keyword>
<sequence>MTARISFSFIVLFGLVSCGHIHTKSVTYSNQSPAQVNQAIVSTELQPQGGKPGLSVSAMVYMAGSAQLEGPFKWRIMATGKDGLHESMTLHRVSIRTTKSQRKDVYPSSQLPDDIPFVSYEKTPGVSYAVCQFPGLLEINPAEDGTSHMSVDLTIRSKAKAIRETVHFTLVRSDEKETKFLFLPSEIAQSFGPKDPRQWKWTTSPL</sequence>
<comment type="caution">
    <text evidence="1">The sequence shown here is derived from an EMBL/GenBank/DDBJ whole genome shotgun (WGS) entry which is preliminary data.</text>
</comment>
<reference evidence="1 2" key="1">
    <citation type="submission" date="2024-02" db="EMBL/GenBank/DDBJ databases">
        <title>Rubritalea halochordaticola NBRC 107102.</title>
        <authorList>
            <person name="Ichikawa N."/>
            <person name="Katano-Makiyama Y."/>
            <person name="Hidaka K."/>
        </authorList>
    </citation>
    <scope>NUCLEOTIDE SEQUENCE [LARGE SCALE GENOMIC DNA]</scope>
    <source>
        <strain evidence="1 2">NBRC 107102</strain>
    </source>
</reference>